<feature type="region of interest" description="Disordered" evidence="1">
    <location>
        <begin position="55"/>
        <end position="87"/>
    </location>
</feature>
<evidence type="ECO:0000256" key="1">
    <source>
        <dbReference type="SAM" id="MobiDB-lite"/>
    </source>
</evidence>
<comment type="caution">
    <text evidence="2">The sequence shown here is derived from an EMBL/GenBank/DDBJ whole genome shotgun (WGS) entry which is preliminary data.</text>
</comment>
<dbReference type="Proteomes" id="UP001160148">
    <property type="component" value="Unassembled WGS sequence"/>
</dbReference>
<sequence length="87" mass="9089">MTISLHQDERFGPTAAAVLWCSAGGGGSGVVGDDVVKERRSGGGVCGYKKGVYNPSGGEKYSNGSETRAPEQPAWDLYTNRHASPDS</sequence>
<gene>
    <name evidence="2" type="ORF">MEUPH1_LOCUS15596</name>
</gene>
<keyword evidence="3" id="KW-1185">Reference proteome</keyword>
<dbReference type="EMBL" id="CARXXK010000003">
    <property type="protein sequence ID" value="CAI6360275.1"/>
    <property type="molecule type" value="Genomic_DNA"/>
</dbReference>
<evidence type="ECO:0000313" key="2">
    <source>
        <dbReference type="EMBL" id="CAI6360275.1"/>
    </source>
</evidence>
<protein>
    <submittedName>
        <fullName evidence="2">Uncharacterized protein</fullName>
    </submittedName>
</protein>
<evidence type="ECO:0000313" key="3">
    <source>
        <dbReference type="Proteomes" id="UP001160148"/>
    </source>
</evidence>
<accession>A0AAV0WW68</accession>
<reference evidence="2 3" key="1">
    <citation type="submission" date="2023-01" db="EMBL/GenBank/DDBJ databases">
        <authorList>
            <person name="Whitehead M."/>
        </authorList>
    </citation>
    <scope>NUCLEOTIDE SEQUENCE [LARGE SCALE GENOMIC DNA]</scope>
</reference>
<proteinExistence type="predicted"/>
<name>A0AAV0WW68_9HEMI</name>
<organism evidence="2 3">
    <name type="scientific">Macrosiphum euphorbiae</name>
    <name type="common">potato aphid</name>
    <dbReference type="NCBI Taxonomy" id="13131"/>
    <lineage>
        <taxon>Eukaryota</taxon>
        <taxon>Metazoa</taxon>
        <taxon>Ecdysozoa</taxon>
        <taxon>Arthropoda</taxon>
        <taxon>Hexapoda</taxon>
        <taxon>Insecta</taxon>
        <taxon>Pterygota</taxon>
        <taxon>Neoptera</taxon>
        <taxon>Paraneoptera</taxon>
        <taxon>Hemiptera</taxon>
        <taxon>Sternorrhyncha</taxon>
        <taxon>Aphidomorpha</taxon>
        <taxon>Aphidoidea</taxon>
        <taxon>Aphididae</taxon>
        <taxon>Macrosiphini</taxon>
        <taxon>Macrosiphum</taxon>
    </lineage>
</organism>
<dbReference type="AlphaFoldDB" id="A0AAV0WW68"/>